<evidence type="ECO:0000256" key="3">
    <source>
        <dbReference type="SAM" id="MobiDB-lite"/>
    </source>
</evidence>
<feature type="domain" description="AIG1-type G" evidence="4">
    <location>
        <begin position="147"/>
        <end position="367"/>
    </location>
</feature>
<organism evidence="5 6">
    <name type="scientific">Chlorella sorokiniana</name>
    <name type="common">Freshwater green alga</name>
    <dbReference type="NCBI Taxonomy" id="3076"/>
    <lineage>
        <taxon>Eukaryota</taxon>
        <taxon>Viridiplantae</taxon>
        <taxon>Chlorophyta</taxon>
        <taxon>core chlorophytes</taxon>
        <taxon>Trebouxiophyceae</taxon>
        <taxon>Chlorellales</taxon>
        <taxon>Chlorellaceae</taxon>
        <taxon>Chlorella clade</taxon>
        <taxon>Chlorella</taxon>
    </lineage>
</organism>
<reference evidence="5 6" key="1">
    <citation type="journal article" date="2018" name="Plant J.">
        <title>Genome sequences of Chlorella sorokiniana UTEX 1602 and Micractinium conductrix SAG 241.80: implications to maltose excretion by a green alga.</title>
        <authorList>
            <person name="Arriola M.B."/>
            <person name="Velmurugan N."/>
            <person name="Zhang Y."/>
            <person name="Plunkett M.H."/>
            <person name="Hondzo H."/>
            <person name="Barney B.M."/>
        </authorList>
    </citation>
    <scope>NUCLEOTIDE SEQUENCE [LARGE SCALE GENOMIC DNA]</scope>
    <source>
        <strain evidence="6">UTEX 1602</strain>
    </source>
</reference>
<dbReference type="SUPFAM" id="SSF52540">
    <property type="entry name" value="P-loop containing nucleoside triphosphate hydrolases"/>
    <property type="match status" value="1"/>
</dbReference>
<dbReference type="EMBL" id="LHPG02000007">
    <property type="protein sequence ID" value="PRW57238.1"/>
    <property type="molecule type" value="Genomic_DNA"/>
</dbReference>
<evidence type="ECO:0000313" key="5">
    <source>
        <dbReference type="EMBL" id="PRW57238.1"/>
    </source>
</evidence>
<feature type="region of interest" description="Disordered" evidence="3">
    <location>
        <begin position="101"/>
        <end position="122"/>
    </location>
</feature>
<feature type="compositionally biased region" description="Acidic residues" evidence="3">
    <location>
        <begin position="14"/>
        <end position="36"/>
    </location>
</feature>
<keyword evidence="1" id="KW-0547">Nucleotide-binding</keyword>
<feature type="compositionally biased region" description="Acidic residues" evidence="3">
    <location>
        <begin position="451"/>
        <end position="460"/>
    </location>
</feature>
<feature type="compositionally biased region" description="Basic and acidic residues" evidence="3">
    <location>
        <begin position="411"/>
        <end position="429"/>
    </location>
</feature>
<keyword evidence="6" id="KW-1185">Reference proteome</keyword>
<evidence type="ECO:0000259" key="4">
    <source>
        <dbReference type="PROSITE" id="PS51720"/>
    </source>
</evidence>
<dbReference type="PANTHER" id="PTHR10903:SF149">
    <property type="entry name" value="TRANSLOCASE OF CHLOROPLAST 33, CHLOROPLASTIC"/>
    <property type="match status" value="1"/>
</dbReference>
<dbReference type="PANTHER" id="PTHR10903">
    <property type="entry name" value="GTPASE, IMAP FAMILY MEMBER-RELATED"/>
    <property type="match status" value="1"/>
</dbReference>
<evidence type="ECO:0000256" key="2">
    <source>
        <dbReference type="ARBA" id="ARBA00023134"/>
    </source>
</evidence>
<dbReference type="PROSITE" id="PS51720">
    <property type="entry name" value="G_AIG1"/>
    <property type="match status" value="1"/>
</dbReference>
<evidence type="ECO:0000313" key="6">
    <source>
        <dbReference type="Proteomes" id="UP000239899"/>
    </source>
</evidence>
<dbReference type="GO" id="GO:0005525">
    <property type="term" value="F:GTP binding"/>
    <property type="evidence" value="ECO:0007669"/>
    <property type="project" value="UniProtKB-KW"/>
</dbReference>
<dbReference type="InterPro" id="IPR006703">
    <property type="entry name" value="G_AIG1"/>
</dbReference>
<gene>
    <name evidence="5" type="ORF">C2E21_4264</name>
</gene>
<dbReference type="OrthoDB" id="8954335at2759"/>
<dbReference type="InterPro" id="IPR045058">
    <property type="entry name" value="GIMA/IAN/Toc"/>
</dbReference>
<protein>
    <submittedName>
        <fullName evidence="5">Translocase of chloroplast chloroplastic-like</fullName>
    </submittedName>
</protein>
<feature type="compositionally biased region" description="Low complexity" evidence="3">
    <location>
        <begin position="438"/>
        <end position="450"/>
    </location>
</feature>
<keyword evidence="2" id="KW-0342">GTP-binding</keyword>
<dbReference type="Pfam" id="PF04548">
    <property type="entry name" value="AIG1"/>
    <property type="match status" value="1"/>
</dbReference>
<dbReference type="Proteomes" id="UP000239899">
    <property type="component" value="Unassembled WGS sequence"/>
</dbReference>
<proteinExistence type="predicted"/>
<feature type="compositionally biased region" description="Gly residues" evidence="3">
    <location>
        <begin position="65"/>
        <end position="80"/>
    </location>
</feature>
<feature type="region of interest" description="Disordered" evidence="3">
    <location>
        <begin position="400"/>
        <end position="460"/>
    </location>
</feature>
<feature type="compositionally biased region" description="Acidic residues" evidence="3">
    <location>
        <begin position="44"/>
        <end position="64"/>
    </location>
</feature>
<feature type="compositionally biased region" description="Basic and acidic residues" evidence="3">
    <location>
        <begin position="1"/>
        <end position="12"/>
    </location>
</feature>
<comment type="caution">
    <text evidence="5">The sequence shown here is derived from an EMBL/GenBank/DDBJ whole genome shotgun (WGS) entry which is preliminary data.</text>
</comment>
<name>A0A2P6TT46_CHLSO</name>
<feature type="region of interest" description="Disordered" evidence="3">
    <location>
        <begin position="1"/>
        <end position="80"/>
    </location>
</feature>
<dbReference type="AlphaFoldDB" id="A0A2P6TT46"/>
<dbReference type="InterPro" id="IPR027417">
    <property type="entry name" value="P-loop_NTPase"/>
</dbReference>
<accession>A0A2P6TT46</accession>
<evidence type="ECO:0000256" key="1">
    <source>
        <dbReference type="ARBA" id="ARBA00022741"/>
    </source>
</evidence>
<dbReference type="Gene3D" id="3.40.50.300">
    <property type="entry name" value="P-loop containing nucleotide triphosphate hydrolases"/>
    <property type="match status" value="1"/>
</dbReference>
<sequence length="460" mass="49640">MALIEHDEHLEGVENYESEEDSYIEEEELAGDEELLDAAGDQEVYTDDDGEEIEGEEADDEEDQPGGGGAAGGDGPGGQGQMLYIPGLGYIPLANFPGLGGAGGARGPAPPQQQPEGEREWSTLQDMPAATQDGLLNALNALRDDGRTELTLLVLGKGGVGKSSTINSLLNERVAPVTAFQQDTAKATVYSRSAGGFTLHCIDTPSLLDQDNVSDAKLEGIGKAVKGRSVDAVLFLDRLDSYKVDTMDRKVIEGISRVLGPRVWDNVLLGFTRASESSAPAGVSFQQHVEQRANAVRGAIRKAGGAADAELAVVLMENSSRCPTNEDGEKVVPGEVPWIVDLVDKVAEVALNVPPFEYDPSVAAKASNPNRRRKWLIPVVLAAQIALKLLLDRVMDEDGCRGDSNGPFDEQTVKERRSELKRDKEERKRRAERKKSRTSASTSSYYPPAETESEEDEDDF</sequence>